<evidence type="ECO:0000256" key="4">
    <source>
        <dbReference type="SAM" id="MobiDB-lite"/>
    </source>
</evidence>
<sequence>MPAVTAGRVCLTVAALTTSISPYIADWNETHVKNPNWPPHARFHNGQTMSTGLALGLLTLYFTWRRSPINAVDSLRTAAILGSFYGATAMTAIMYPGALAIDPEFGEGFPQLPCSRPSSSFLPLVTMAEHHLTSNVSQDLVWEMCRGHNAFLVKRKTAGGQQFSKDPLNLMNKHSRKGYRADLRQEAVARASALKESQRSKKEDPKPKLRGSKAKKAESTA</sequence>
<keyword evidence="2" id="KW-0689">Ribosomal protein</keyword>
<dbReference type="InterPro" id="IPR029004">
    <property type="entry name" value="Ribosomal_eL28/Mak16"/>
</dbReference>
<evidence type="ECO:0000256" key="5">
    <source>
        <dbReference type="SAM" id="Phobius"/>
    </source>
</evidence>
<dbReference type="EMBL" id="JAPUFD010000015">
    <property type="protein sequence ID" value="MDI1491799.1"/>
    <property type="molecule type" value="Genomic_DNA"/>
</dbReference>
<dbReference type="GO" id="GO:0005840">
    <property type="term" value="C:ribosome"/>
    <property type="evidence" value="ECO:0007669"/>
    <property type="project" value="UniProtKB-KW"/>
</dbReference>
<dbReference type="InterPro" id="IPR046580">
    <property type="entry name" value="DUF6640"/>
</dbReference>
<feature type="compositionally biased region" description="Basic and acidic residues" evidence="4">
    <location>
        <begin position="196"/>
        <end position="207"/>
    </location>
</feature>
<dbReference type="Pfam" id="PF01778">
    <property type="entry name" value="Ribosomal_L28e"/>
    <property type="match status" value="1"/>
</dbReference>
<keyword evidence="3" id="KW-0687">Ribonucleoprotein</keyword>
<feature type="region of interest" description="Disordered" evidence="4">
    <location>
        <begin position="188"/>
        <end position="221"/>
    </location>
</feature>
<keyword evidence="5" id="KW-0472">Membrane</keyword>
<dbReference type="GO" id="GO:0006412">
    <property type="term" value="P:translation"/>
    <property type="evidence" value="ECO:0007669"/>
    <property type="project" value="InterPro"/>
</dbReference>
<dbReference type="GO" id="GO:1990904">
    <property type="term" value="C:ribonucleoprotein complex"/>
    <property type="evidence" value="ECO:0007669"/>
    <property type="project" value="UniProtKB-KW"/>
</dbReference>
<keyword evidence="8" id="KW-1185">Reference proteome</keyword>
<evidence type="ECO:0000313" key="8">
    <source>
        <dbReference type="Proteomes" id="UP001161017"/>
    </source>
</evidence>
<comment type="similarity">
    <text evidence="1">Belongs to the eukaryotic ribosomal protein eL28 family.</text>
</comment>
<keyword evidence="5" id="KW-1133">Transmembrane helix</keyword>
<reference evidence="7" key="1">
    <citation type="journal article" date="2023" name="Genome Biol. Evol.">
        <title>First Whole Genome Sequence and Flow Cytometry Genome Size Data for the Lichen-Forming Fungus Ramalina farinacea (Ascomycota).</title>
        <authorList>
            <person name="Llewellyn T."/>
            <person name="Mian S."/>
            <person name="Hill R."/>
            <person name="Leitch I.J."/>
            <person name="Gaya E."/>
        </authorList>
    </citation>
    <scope>NUCLEOTIDE SEQUENCE</scope>
    <source>
        <strain evidence="7">LIQ254RAFAR</strain>
    </source>
</reference>
<dbReference type="InterPro" id="IPR002672">
    <property type="entry name" value="Ribosomal_eL28"/>
</dbReference>
<evidence type="ECO:0000256" key="2">
    <source>
        <dbReference type="ARBA" id="ARBA00022980"/>
    </source>
</evidence>
<proteinExistence type="inferred from homology"/>
<feature type="transmembrane region" description="Helical" evidence="5">
    <location>
        <begin position="46"/>
        <end position="64"/>
    </location>
</feature>
<name>A0AA43QUA0_9LECA</name>
<evidence type="ECO:0000259" key="6">
    <source>
        <dbReference type="Pfam" id="PF01778"/>
    </source>
</evidence>
<protein>
    <recommendedName>
        <fullName evidence="6">Ribosomal eL28/Mak16 domain-containing protein</fullName>
    </recommendedName>
</protein>
<evidence type="ECO:0000313" key="7">
    <source>
        <dbReference type="EMBL" id="MDI1491799.1"/>
    </source>
</evidence>
<dbReference type="Gene3D" id="3.30.390.110">
    <property type="match status" value="1"/>
</dbReference>
<evidence type="ECO:0000256" key="3">
    <source>
        <dbReference type="ARBA" id="ARBA00023274"/>
    </source>
</evidence>
<dbReference type="GO" id="GO:0003735">
    <property type="term" value="F:structural constituent of ribosome"/>
    <property type="evidence" value="ECO:0007669"/>
    <property type="project" value="InterPro"/>
</dbReference>
<dbReference type="Proteomes" id="UP001161017">
    <property type="component" value="Unassembled WGS sequence"/>
</dbReference>
<accession>A0AA43QUA0</accession>
<dbReference type="PANTHER" id="PTHR10544">
    <property type="entry name" value="60S RIBOSOMAL PROTEIN L28"/>
    <property type="match status" value="1"/>
</dbReference>
<evidence type="ECO:0000256" key="1">
    <source>
        <dbReference type="ARBA" id="ARBA00007926"/>
    </source>
</evidence>
<feature type="transmembrane region" description="Helical" evidence="5">
    <location>
        <begin position="76"/>
        <end position="95"/>
    </location>
</feature>
<organism evidence="7 8">
    <name type="scientific">Ramalina farinacea</name>
    <dbReference type="NCBI Taxonomy" id="258253"/>
    <lineage>
        <taxon>Eukaryota</taxon>
        <taxon>Fungi</taxon>
        <taxon>Dikarya</taxon>
        <taxon>Ascomycota</taxon>
        <taxon>Pezizomycotina</taxon>
        <taxon>Lecanoromycetes</taxon>
        <taxon>OSLEUM clade</taxon>
        <taxon>Lecanoromycetidae</taxon>
        <taxon>Lecanorales</taxon>
        <taxon>Lecanorineae</taxon>
        <taxon>Ramalinaceae</taxon>
        <taxon>Ramalina</taxon>
    </lineage>
</organism>
<comment type="caution">
    <text evidence="7">The sequence shown here is derived from an EMBL/GenBank/DDBJ whole genome shotgun (WGS) entry which is preliminary data.</text>
</comment>
<feature type="domain" description="Ribosomal eL28/Mak16" evidence="6">
    <location>
        <begin position="140"/>
        <end position="177"/>
    </location>
</feature>
<dbReference type="AlphaFoldDB" id="A0AA43QUA0"/>
<gene>
    <name evidence="7" type="ORF">OHK93_003010</name>
</gene>
<keyword evidence="5" id="KW-0812">Transmembrane</keyword>
<dbReference type="Pfam" id="PF20345">
    <property type="entry name" value="DUF6640"/>
    <property type="match status" value="1"/>
</dbReference>